<feature type="transmembrane region" description="Helical" evidence="1">
    <location>
        <begin position="117"/>
        <end position="142"/>
    </location>
</feature>
<feature type="transmembrane region" description="Helical" evidence="1">
    <location>
        <begin position="51"/>
        <end position="72"/>
    </location>
</feature>
<feature type="transmembrane region" description="Helical" evidence="1">
    <location>
        <begin position="189"/>
        <end position="210"/>
    </location>
</feature>
<comment type="caution">
    <text evidence="2">The sequence shown here is derived from an EMBL/GenBank/DDBJ whole genome shotgun (WGS) entry which is preliminary data.</text>
</comment>
<sequence>MTTRAFRRGFRRRNDGRDERGDRPMKSAIGEQVNYLSDDPKAKRIQKRRSLWRLIKLPVYGAFAICGAFLLFRSFGIYQVFFSNAGLRTIGGVCSALQPFPLLGWVLSAGCDTVSRVIVGSIALVTLIALTALMSIPVLLYFDPAAIEGMVHQLRDNRKEHQAIALYTDDGQEVQNLVQRHKKLPDKALRTLALLSVVAFLVEAAIVYFVRGPKASIITVLIDSLGLEMLLIAFFSFRNAFLSKPKQARVVD</sequence>
<keyword evidence="1" id="KW-0812">Transmembrane</keyword>
<evidence type="ECO:0000256" key="1">
    <source>
        <dbReference type="SAM" id="Phobius"/>
    </source>
</evidence>
<dbReference type="AlphaFoldDB" id="A0A7C3KDW6"/>
<name>A0A7C3KDW6_9CYAN</name>
<keyword evidence="1" id="KW-0472">Membrane</keyword>
<reference evidence="2" key="1">
    <citation type="journal article" date="2020" name="mSystems">
        <title>Genome- and Community-Level Interaction Insights into Carbon Utilization and Element Cycling Functions of Hydrothermarchaeota in Hydrothermal Sediment.</title>
        <authorList>
            <person name="Zhou Z."/>
            <person name="Liu Y."/>
            <person name="Xu W."/>
            <person name="Pan J."/>
            <person name="Luo Z.H."/>
            <person name="Li M."/>
        </authorList>
    </citation>
    <scope>NUCLEOTIDE SEQUENCE [LARGE SCALE GENOMIC DNA]</scope>
    <source>
        <strain evidence="2">SpSt-418</strain>
    </source>
</reference>
<keyword evidence="1" id="KW-1133">Transmembrane helix</keyword>
<evidence type="ECO:0000313" key="2">
    <source>
        <dbReference type="EMBL" id="HFM98544.1"/>
    </source>
</evidence>
<protein>
    <submittedName>
        <fullName evidence="2">Uncharacterized protein</fullName>
    </submittedName>
</protein>
<accession>A0A7C3KDW6</accession>
<feature type="transmembrane region" description="Helical" evidence="1">
    <location>
        <begin position="216"/>
        <end position="237"/>
    </location>
</feature>
<gene>
    <name evidence="2" type="ORF">ENR64_12480</name>
</gene>
<dbReference type="EMBL" id="DSRU01000179">
    <property type="protein sequence ID" value="HFM98544.1"/>
    <property type="molecule type" value="Genomic_DNA"/>
</dbReference>
<organism evidence="2">
    <name type="scientific">Oscillatoriales cyanobacterium SpSt-418</name>
    <dbReference type="NCBI Taxonomy" id="2282169"/>
    <lineage>
        <taxon>Bacteria</taxon>
        <taxon>Bacillati</taxon>
        <taxon>Cyanobacteriota</taxon>
        <taxon>Cyanophyceae</taxon>
        <taxon>Oscillatoriophycideae</taxon>
        <taxon>Oscillatoriales</taxon>
    </lineage>
</organism>
<proteinExistence type="predicted"/>